<proteinExistence type="predicted"/>
<dbReference type="EMBL" id="KQ964462">
    <property type="protein sequence ID" value="KXN72009.1"/>
    <property type="molecule type" value="Genomic_DNA"/>
</dbReference>
<name>A0A137PAG2_CONC2</name>
<evidence type="ECO:0000256" key="1">
    <source>
        <dbReference type="SAM" id="Coils"/>
    </source>
</evidence>
<gene>
    <name evidence="2" type="ORF">CONCODRAFT_16506</name>
</gene>
<keyword evidence="3" id="KW-1185">Reference proteome</keyword>
<sequence>MSKPSDNQLENFEPEMDRFLNYYRSVQEYLKAQPLVKEDDQTFTPHLCKLSSRQLQLLLKDVSLEVIRRNEGLLTMYLKTDHFINNEIFGKRYISDIDAVSFRILASNLLYVFKTKYPNLMDSIDRFDPNITVLSASFNQDGEFANDISPNILSKKVPEYEKVNNKSSDDTLNYAFDKLLDNDNSNENILKSQMDAIAYSEAQIRVAYKRVKELENLLKKVTGIQNSQVEDKNEILSLVQQNQALKEENEKLKNNEDELKQKVLKLETELKFAKSTQIKEAISQPPPQAVNNVKEFKPIIVNEKPKMSNIVIQQAEVDLDAKDDEYFSITKSELNNLKSCLNELSYAAKSQKSTQIVSITQKVIIAYYPLLKQLGEIQESNTIHTAEEVKKLSNLRSSITKIIKLIISCSKSYSTNPDPSLIYQFESLAESLKDYTDQLEKLSASQPAHLGSKAIQFTQCNKPDPIKVNVSDMSISSDEDRYPETPVTGSLESSSIYNLNGLVYAPVSTQNVYSI</sequence>
<evidence type="ECO:0008006" key="4">
    <source>
        <dbReference type="Google" id="ProtNLM"/>
    </source>
</evidence>
<dbReference type="Proteomes" id="UP000070444">
    <property type="component" value="Unassembled WGS sequence"/>
</dbReference>
<keyword evidence="1" id="KW-0175">Coiled coil</keyword>
<evidence type="ECO:0000313" key="3">
    <source>
        <dbReference type="Proteomes" id="UP000070444"/>
    </source>
</evidence>
<accession>A0A137PAG2</accession>
<protein>
    <recommendedName>
        <fullName evidence="4">GIT Spa2 homology (SHD) domain-containing protein</fullName>
    </recommendedName>
</protein>
<feature type="coiled-coil region" evidence="1">
    <location>
        <begin position="235"/>
        <end position="276"/>
    </location>
</feature>
<organism evidence="2 3">
    <name type="scientific">Conidiobolus coronatus (strain ATCC 28846 / CBS 209.66 / NRRL 28638)</name>
    <name type="common">Delacroixia coronata</name>
    <dbReference type="NCBI Taxonomy" id="796925"/>
    <lineage>
        <taxon>Eukaryota</taxon>
        <taxon>Fungi</taxon>
        <taxon>Fungi incertae sedis</taxon>
        <taxon>Zoopagomycota</taxon>
        <taxon>Entomophthoromycotina</taxon>
        <taxon>Entomophthoromycetes</taxon>
        <taxon>Entomophthorales</taxon>
        <taxon>Ancylistaceae</taxon>
        <taxon>Conidiobolus</taxon>
    </lineage>
</organism>
<evidence type="ECO:0000313" key="2">
    <source>
        <dbReference type="EMBL" id="KXN72009.1"/>
    </source>
</evidence>
<reference evidence="2 3" key="1">
    <citation type="journal article" date="2015" name="Genome Biol. Evol.">
        <title>Phylogenomic analyses indicate that early fungi evolved digesting cell walls of algal ancestors of land plants.</title>
        <authorList>
            <person name="Chang Y."/>
            <person name="Wang S."/>
            <person name="Sekimoto S."/>
            <person name="Aerts A.L."/>
            <person name="Choi C."/>
            <person name="Clum A."/>
            <person name="LaButti K.M."/>
            <person name="Lindquist E.A."/>
            <person name="Yee Ngan C."/>
            <person name="Ohm R.A."/>
            <person name="Salamov A.A."/>
            <person name="Grigoriev I.V."/>
            <person name="Spatafora J.W."/>
            <person name="Berbee M.L."/>
        </authorList>
    </citation>
    <scope>NUCLEOTIDE SEQUENCE [LARGE SCALE GENOMIC DNA]</scope>
    <source>
        <strain evidence="2 3">NRRL 28638</strain>
    </source>
</reference>
<dbReference type="AlphaFoldDB" id="A0A137PAG2"/>